<feature type="binding site" evidence="12">
    <location>
        <begin position="221"/>
        <end position="226"/>
    </location>
    <ligand>
        <name>ATP</name>
        <dbReference type="ChEBI" id="CHEBI:30616"/>
    </ligand>
</feature>
<feature type="binding site" evidence="12">
    <location>
        <position position="286"/>
    </location>
    <ligand>
        <name>K(+)</name>
        <dbReference type="ChEBI" id="CHEBI:29103"/>
    </ligand>
</feature>
<dbReference type="NCBIfam" id="TIGR02152">
    <property type="entry name" value="D_ribokin_bact"/>
    <property type="match status" value="1"/>
</dbReference>
<feature type="binding site" evidence="12">
    <location>
        <position position="283"/>
    </location>
    <ligand>
        <name>K(+)</name>
        <dbReference type="ChEBI" id="CHEBI:29103"/>
    </ligand>
</feature>
<dbReference type="GO" id="GO:0005988">
    <property type="term" value="P:lactose metabolic process"/>
    <property type="evidence" value="ECO:0007669"/>
    <property type="project" value="UniProtKB-KW"/>
</dbReference>
<dbReference type="InterPro" id="IPR011611">
    <property type="entry name" value="PfkB_dom"/>
</dbReference>
<evidence type="ECO:0000256" key="13">
    <source>
        <dbReference type="PIRNR" id="PIRNR000535"/>
    </source>
</evidence>
<feature type="binding site" evidence="12">
    <location>
        <position position="185"/>
    </location>
    <ligand>
        <name>ATP</name>
        <dbReference type="ChEBI" id="CHEBI:30616"/>
    </ligand>
</feature>
<keyword evidence="7 12" id="KW-0418">Kinase</keyword>
<feature type="domain" description="Carbohydrate kinase PfkB" evidence="14">
    <location>
        <begin position="5"/>
        <end position="295"/>
    </location>
</feature>
<evidence type="ECO:0000256" key="10">
    <source>
        <dbReference type="ARBA" id="ARBA00022958"/>
    </source>
</evidence>
<dbReference type="PROSITE" id="PS00583">
    <property type="entry name" value="PFKB_KINASES_1"/>
    <property type="match status" value="1"/>
</dbReference>
<name>A0AAW5THG5_STRAP</name>
<evidence type="ECO:0000256" key="1">
    <source>
        <dbReference type="ARBA" id="ARBA00005380"/>
    </source>
</evidence>
<protein>
    <recommendedName>
        <fullName evidence="3 12">Ribokinase</fullName>
        <shortName evidence="12">RK</shortName>
        <ecNumber evidence="2 12">2.7.1.15</ecNumber>
    </recommendedName>
</protein>
<dbReference type="GO" id="GO:0005829">
    <property type="term" value="C:cytosol"/>
    <property type="evidence" value="ECO:0007669"/>
    <property type="project" value="TreeGrafter"/>
</dbReference>
<comment type="catalytic activity">
    <reaction evidence="13">
        <text>D-tagatofuranose 6-phosphate + ATP = D-tagatofuranose 1,6-bisphosphate + ADP + H(+)</text>
        <dbReference type="Rhea" id="RHEA:12420"/>
        <dbReference type="ChEBI" id="CHEBI:15378"/>
        <dbReference type="ChEBI" id="CHEBI:30616"/>
        <dbReference type="ChEBI" id="CHEBI:58694"/>
        <dbReference type="ChEBI" id="CHEBI:58695"/>
        <dbReference type="ChEBI" id="CHEBI:456216"/>
        <dbReference type="EC" id="2.7.1.144"/>
    </reaction>
</comment>
<dbReference type="PIRSF" id="PIRSF000535">
    <property type="entry name" value="1PFK/6PFK/LacC"/>
    <property type="match status" value="1"/>
</dbReference>
<evidence type="ECO:0000256" key="4">
    <source>
        <dbReference type="ARBA" id="ARBA00022679"/>
    </source>
</evidence>
<dbReference type="GO" id="GO:0005524">
    <property type="term" value="F:ATP binding"/>
    <property type="evidence" value="ECO:0007669"/>
    <property type="project" value="UniProtKB-UniRule"/>
</dbReference>
<dbReference type="GO" id="GO:0046872">
    <property type="term" value="F:metal ion binding"/>
    <property type="evidence" value="ECO:0007669"/>
    <property type="project" value="UniProtKB-KW"/>
</dbReference>
<dbReference type="EC" id="2.7.1.15" evidence="2 12"/>
<dbReference type="RefSeq" id="WP_070811222.1">
    <property type="nucleotide sequence ID" value="NZ_CP118053.1"/>
</dbReference>
<dbReference type="Gene3D" id="3.40.1190.20">
    <property type="match status" value="1"/>
</dbReference>
<keyword evidence="12" id="KW-0963">Cytoplasm</keyword>
<feature type="binding site" evidence="12">
    <location>
        <position position="249"/>
    </location>
    <ligand>
        <name>K(+)</name>
        <dbReference type="ChEBI" id="CHEBI:29103"/>
    </ligand>
</feature>
<keyword evidence="10 12" id="KW-0630">Potassium</keyword>
<dbReference type="GO" id="GO:0019303">
    <property type="term" value="P:D-ribose catabolic process"/>
    <property type="evidence" value="ECO:0007669"/>
    <property type="project" value="UniProtKB-UniRule"/>
</dbReference>
<sequence>MEKFDVVVLGSINLDVMVTVNQFPKYGDTMIAKTIEILPGGKGANQAITVAKLGKKVAFLGAVGNDSAGKQMLDNFTSYGIDTQFIQIDKENGTGTFVPIVDENSENTMVGTLGANNTLSSEFVSKVFDSIESDILLLQMETSFDSVLTAMKKAKEKGMFVILDPAPAERFRPEALEYADLVTPNSQETEFITGIKVDDKVTAIEAAKKLERMGVRNSIIKMGSKGSLVYQAGEVEFIPSLKVKAQNTVGAGDTFAGALACSYSEQADIVKAVKYGNAAAGLKVSRIGGQNAIPTHDEVLQQL</sequence>
<feature type="binding site" evidence="12">
    <location>
        <begin position="13"/>
        <end position="15"/>
    </location>
    <ligand>
        <name>substrate</name>
    </ligand>
</feature>
<comment type="activity regulation">
    <text evidence="12">Activated by a monovalent cation that binds near, but not in, the active site. The most likely occupant of the site in vivo is potassium. Ion binding induces a conformational change that may alter substrate affinity.</text>
</comment>
<comment type="cofactor">
    <cofactor evidence="12">
        <name>Mg(2+)</name>
        <dbReference type="ChEBI" id="CHEBI:18420"/>
    </cofactor>
    <text evidence="12">Requires a divalent cation, most likely magnesium in vivo, as an electrophilic catalyst to aid phosphoryl group transfer. It is the chelate of the metal and the nucleotide that is the actual substrate.</text>
</comment>
<gene>
    <name evidence="12 15" type="primary">rbsK</name>
    <name evidence="15" type="ORF">OJ930_08305</name>
</gene>
<accession>A0AAW5THG5</accession>
<comment type="similarity">
    <text evidence="13">Belongs to the carbohydrate kinase PfkB family. LacC subfamily.</text>
</comment>
<keyword evidence="5 12" id="KW-0479">Metal-binding</keyword>
<evidence type="ECO:0000256" key="8">
    <source>
        <dbReference type="ARBA" id="ARBA00022840"/>
    </source>
</evidence>
<dbReference type="SUPFAM" id="SSF53613">
    <property type="entry name" value="Ribokinase-like"/>
    <property type="match status" value="1"/>
</dbReference>
<evidence type="ECO:0000259" key="14">
    <source>
        <dbReference type="Pfam" id="PF00294"/>
    </source>
</evidence>
<dbReference type="HAMAP" id="MF_01987">
    <property type="entry name" value="Ribokinase"/>
    <property type="match status" value="1"/>
</dbReference>
<proteinExistence type="inferred from homology"/>
<feature type="active site" description="Proton acceptor" evidence="12">
    <location>
        <position position="253"/>
    </location>
</feature>
<dbReference type="GO" id="GO:0004747">
    <property type="term" value="F:ribokinase activity"/>
    <property type="evidence" value="ECO:0007669"/>
    <property type="project" value="UniProtKB-UniRule"/>
</dbReference>
<evidence type="ECO:0000256" key="9">
    <source>
        <dbReference type="ARBA" id="ARBA00022842"/>
    </source>
</evidence>
<feature type="binding site" evidence="12">
    <location>
        <begin position="252"/>
        <end position="253"/>
    </location>
    <ligand>
        <name>ATP</name>
        <dbReference type="ChEBI" id="CHEBI:30616"/>
    </ligand>
</feature>
<comment type="similarity">
    <text evidence="1">Belongs to the carbohydrate kinase pfkB family.</text>
</comment>
<feature type="binding site" evidence="12">
    <location>
        <position position="288"/>
    </location>
    <ligand>
        <name>K(+)</name>
        <dbReference type="ChEBI" id="CHEBI:29103"/>
    </ligand>
</feature>
<comment type="caution">
    <text evidence="15">The sequence shown here is derived from an EMBL/GenBank/DDBJ whole genome shotgun (WGS) entry which is preliminary data.</text>
</comment>
<organism evidence="15 16">
    <name type="scientific">Streptococcus anginosus</name>
    <dbReference type="NCBI Taxonomy" id="1328"/>
    <lineage>
        <taxon>Bacteria</taxon>
        <taxon>Bacillati</taxon>
        <taxon>Bacillota</taxon>
        <taxon>Bacilli</taxon>
        <taxon>Lactobacillales</taxon>
        <taxon>Streptococcaceae</taxon>
        <taxon>Streptococcus</taxon>
        <taxon>Streptococcus anginosus group</taxon>
    </lineage>
</organism>
<dbReference type="PROSITE" id="PS00584">
    <property type="entry name" value="PFKB_KINASES_2"/>
    <property type="match status" value="1"/>
</dbReference>
<dbReference type="InterPro" id="IPR017583">
    <property type="entry name" value="Tagatose/fructose_Pkinase"/>
</dbReference>
<dbReference type="InterPro" id="IPR002139">
    <property type="entry name" value="Ribo/fructo_kinase"/>
</dbReference>
<evidence type="ECO:0000256" key="7">
    <source>
        <dbReference type="ARBA" id="ARBA00022777"/>
    </source>
</evidence>
<feature type="binding site" evidence="12">
    <location>
        <begin position="41"/>
        <end position="45"/>
    </location>
    <ligand>
        <name>substrate</name>
    </ligand>
</feature>
<evidence type="ECO:0000256" key="2">
    <source>
        <dbReference type="ARBA" id="ARBA00012035"/>
    </source>
</evidence>
<dbReference type="CDD" id="cd01174">
    <property type="entry name" value="ribokinase"/>
    <property type="match status" value="1"/>
</dbReference>
<comment type="similarity">
    <text evidence="12">Belongs to the carbohydrate kinase PfkB family. Ribokinase subfamily.</text>
</comment>
<comment type="function">
    <text evidence="12">Catalyzes the phosphorylation of ribose at O-5 in a reaction requiring ATP and magnesium. The resulting D-ribose-5-phosphate can then be used either for sythesis of nucleotides, histidine, and tryptophan, or as a component of the pentose phosphate pathway.</text>
</comment>
<evidence type="ECO:0000313" key="16">
    <source>
        <dbReference type="Proteomes" id="UP001208853"/>
    </source>
</evidence>
<dbReference type="PANTHER" id="PTHR10584:SF166">
    <property type="entry name" value="RIBOKINASE"/>
    <property type="match status" value="1"/>
</dbReference>
<evidence type="ECO:0000256" key="12">
    <source>
        <dbReference type="HAMAP-Rule" id="MF_01987"/>
    </source>
</evidence>
<reference evidence="15" key="1">
    <citation type="submission" date="2022-10" db="EMBL/GenBank/DDBJ databases">
        <title>Comparative genomic study of S. anginosus.</title>
        <authorList>
            <person name="Prasad A."/>
            <person name="Ene A."/>
            <person name="Jablonska S."/>
            <person name="Du J."/>
            <person name="Wolfe A.J."/>
            <person name="Putonti C."/>
        </authorList>
    </citation>
    <scope>NUCLEOTIDE SEQUENCE</scope>
    <source>
        <strain evidence="15">UMB6888</strain>
    </source>
</reference>
<evidence type="ECO:0000256" key="5">
    <source>
        <dbReference type="ARBA" id="ARBA00022723"/>
    </source>
</evidence>
<dbReference type="AlphaFoldDB" id="A0AAW5THG5"/>
<evidence type="ECO:0000256" key="6">
    <source>
        <dbReference type="ARBA" id="ARBA00022741"/>
    </source>
</evidence>
<keyword evidence="9 12" id="KW-0460">Magnesium</keyword>
<comment type="caution">
    <text evidence="12">Lacks conserved residue(s) required for the propagation of feature annotation.</text>
</comment>
<dbReference type="InterPro" id="IPR002173">
    <property type="entry name" value="Carboh/pur_kinase_PfkB_CS"/>
</dbReference>
<keyword evidence="11 12" id="KW-0119">Carbohydrate metabolism</keyword>
<dbReference type="Pfam" id="PF00294">
    <property type="entry name" value="PfkB"/>
    <property type="match status" value="1"/>
</dbReference>
<dbReference type="InterPro" id="IPR029056">
    <property type="entry name" value="Ribokinase-like"/>
</dbReference>
<keyword evidence="4 12" id="KW-0808">Transferase</keyword>
<comment type="catalytic activity">
    <reaction evidence="12">
        <text>D-ribose + ATP = D-ribose 5-phosphate + ADP + H(+)</text>
        <dbReference type="Rhea" id="RHEA:13697"/>
        <dbReference type="ChEBI" id="CHEBI:15378"/>
        <dbReference type="ChEBI" id="CHEBI:30616"/>
        <dbReference type="ChEBI" id="CHEBI:47013"/>
        <dbReference type="ChEBI" id="CHEBI:78346"/>
        <dbReference type="ChEBI" id="CHEBI:456216"/>
        <dbReference type="EC" id="2.7.1.15"/>
    </reaction>
</comment>
<keyword evidence="13" id="KW-0423">Lactose metabolism</keyword>
<comment type="pathway">
    <text evidence="12">Carbohydrate metabolism; D-ribose degradation; D-ribose 5-phosphate from beta-D-ribopyranose: step 2/2.</text>
</comment>
<dbReference type="Proteomes" id="UP001208853">
    <property type="component" value="Unassembled WGS sequence"/>
</dbReference>
<dbReference type="GO" id="GO:0009024">
    <property type="term" value="F:tagatose-6-phosphate kinase activity"/>
    <property type="evidence" value="ECO:0007669"/>
    <property type="project" value="UniProtKB-EC"/>
</dbReference>
<feature type="binding site" evidence="12">
    <location>
        <position position="253"/>
    </location>
    <ligand>
        <name>substrate</name>
    </ligand>
</feature>
<evidence type="ECO:0000256" key="11">
    <source>
        <dbReference type="ARBA" id="ARBA00023277"/>
    </source>
</evidence>
<comment type="subcellular location">
    <subcellularLocation>
        <location evidence="12">Cytoplasm</location>
    </subcellularLocation>
</comment>
<comment type="subunit">
    <text evidence="12">Homodimer.</text>
</comment>
<evidence type="ECO:0000313" key="15">
    <source>
        <dbReference type="EMBL" id="MCW1073004.1"/>
    </source>
</evidence>
<feature type="binding site" evidence="12">
    <location>
        <position position="141"/>
    </location>
    <ligand>
        <name>substrate</name>
    </ligand>
</feature>
<dbReference type="PRINTS" id="PR00990">
    <property type="entry name" value="RIBOKINASE"/>
</dbReference>
<feature type="binding site" evidence="12">
    <location>
        <position position="247"/>
    </location>
    <ligand>
        <name>K(+)</name>
        <dbReference type="ChEBI" id="CHEBI:29103"/>
    </ligand>
</feature>
<dbReference type="PANTHER" id="PTHR10584">
    <property type="entry name" value="SUGAR KINASE"/>
    <property type="match status" value="1"/>
</dbReference>
<keyword evidence="6 12" id="KW-0547">Nucleotide-binding</keyword>
<dbReference type="InterPro" id="IPR011877">
    <property type="entry name" value="Ribokinase"/>
</dbReference>
<dbReference type="EMBL" id="JAPAIK010000074">
    <property type="protein sequence ID" value="MCW1073004.1"/>
    <property type="molecule type" value="Genomic_DNA"/>
</dbReference>
<comment type="pathway">
    <text evidence="13">Carbohydrate metabolism; D-tagatose 6-phosphate degradation; D-glyceraldehyde 3-phosphate and glycerone phosphate from D-tagatose 6-phosphate: step 1/2.</text>
</comment>
<keyword evidence="8 12" id="KW-0067">ATP-binding</keyword>
<feature type="binding site" evidence="12">
    <location>
        <position position="277"/>
    </location>
    <ligand>
        <name>ATP</name>
        <dbReference type="ChEBI" id="CHEBI:30616"/>
    </ligand>
</feature>
<evidence type="ECO:0000256" key="3">
    <source>
        <dbReference type="ARBA" id="ARBA00016943"/>
    </source>
</evidence>